<sequence length="423" mass="48610">MITLNDDFKISGTTYESFAEAIKNMTEITHVKKVRNFNIEMLSAINGNSKDNIQFFFGLGQDSIEFFEKNYMLNKKYGVDIKNFGSDLVNELINTTQLMFYLPNEREKFIVSNWSMPSLTARASITGTNSVGMHGIIRNMHLAKGLLVDKAEEYSNIVYREVGGVKKIFAVMSPYYQHIPQTLLCEIIEKIISQNKMGRMEVREWNMSHDFTNVYLEFPDLTVDFPNSKMNSKELVPGILLATSDIGTSSIIVKTTYRKGRSILIDKEINFVHKTKNDAATILEKIDDEIFAEIRKLPETLISLIGKHILDYTKMDLTTEKDRFINREKIEAIINKLYNSDFKKVLKKSNYDALKEYIENEIHSDLEYTAFDITDIFMSIPERISGVNRYVLADLEALCGKIPYRVMPVIQSLNKPAEKITLI</sequence>
<dbReference type="EMBL" id="FNUL01000012">
    <property type="protein sequence ID" value="SEF91424.1"/>
    <property type="molecule type" value="Genomic_DNA"/>
</dbReference>
<evidence type="ECO:0000313" key="2">
    <source>
        <dbReference type="Proteomes" id="UP000236726"/>
    </source>
</evidence>
<organism evidence="1 2">
    <name type="scientific">Lachnospira multipara</name>
    <dbReference type="NCBI Taxonomy" id="28051"/>
    <lineage>
        <taxon>Bacteria</taxon>
        <taxon>Bacillati</taxon>
        <taxon>Bacillota</taxon>
        <taxon>Clostridia</taxon>
        <taxon>Lachnospirales</taxon>
        <taxon>Lachnospiraceae</taxon>
        <taxon>Lachnospira</taxon>
    </lineage>
</organism>
<dbReference type="Proteomes" id="UP000236726">
    <property type="component" value="Unassembled WGS sequence"/>
</dbReference>
<keyword evidence="2" id="KW-1185">Reference proteome</keyword>
<gene>
    <name evidence="1" type="ORF">SAMN05216537_112134</name>
</gene>
<name>A0A1H5VW14_9FIRM</name>
<dbReference type="RefSeq" id="WP_103953180.1">
    <property type="nucleotide sequence ID" value="NZ_FNUL01000012.1"/>
</dbReference>
<accession>A0A1H5VW14</accession>
<dbReference type="AlphaFoldDB" id="A0A1H5VW14"/>
<reference evidence="1 2" key="1">
    <citation type="submission" date="2016-10" db="EMBL/GenBank/DDBJ databases">
        <authorList>
            <person name="de Groot N.N."/>
        </authorList>
    </citation>
    <scope>NUCLEOTIDE SEQUENCE [LARGE SCALE GENOMIC DNA]</scope>
    <source>
        <strain evidence="1 2">D15d</strain>
    </source>
</reference>
<proteinExistence type="predicted"/>
<evidence type="ECO:0000313" key="1">
    <source>
        <dbReference type="EMBL" id="SEF91424.1"/>
    </source>
</evidence>
<protein>
    <submittedName>
        <fullName evidence="1">Uncharacterized protein</fullName>
    </submittedName>
</protein>